<sequence>MGKDNNFLLGALVGGLAGAAAALFLTSEKGRKWLAEWGDQEAWKPVKDTANDFLTTAKEKTKEVAEYIPIKANEMVSNVGAATKEAAANAKQRLKETANQMKHTAKEMMTTVEKTISETAPRAKQVADRAAKKVEQAADEVAAQAGNAVDNVAKIAENIKDVAASGNMDRDTLQRLLKEAETALDDAEKNVKPPKEGESYGHEEAGDDRTV</sequence>
<evidence type="ECO:0000313" key="3">
    <source>
        <dbReference type="Proteomes" id="UP000501421"/>
    </source>
</evidence>
<dbReference type="AlphaFoldDB" id="A0A679FN02"/>
<dbReference type="Gene3D" id="1.20.120.20">
    <property type="entry name" value="Apolipoprotein"/>
    <property type="match status" value="1"/>
</dbReference>
<evidence type="ECO:0000313" key="2">
    <source>
        <dbReference type="EMBL" id="BBW95216.1"/>
    </source>
</evidence>
<dbReference type="RefSeq" id="WP_081897244.1">
    <property type="nucleotide sequence ID" value="NZ_AP022557.1"/>
</dbReference>
<accession>A0A679FN02</accession>
<name>A0A679FN02_9BACL</name>
<organism evidence="2 3">
    <name type="scientific">Geobacillus subterraneus</name>
    <dbReference type="NCBI Taxonomy" id="129338"/>
    <lineage>
        <taxon>Bacteria</taxon>
        <taxon>Bacillati</taxon>
        <taxon>Bacillota</taxon>
        <taxon>Bacilli</taxon>
        <taxon>Bacillales</taxon>
        <taxon>Anoxybacillaceae</taxon>
        <taxon>Geobacillus</taxon>
    </lineage>
</organism>
<dbReference type="Proteomes" id="UP000501421">
    <property type="component" value="Chromosome"/>
</dbReference>
<evidence type="ECO:0000256" key="1">
    <source>
        <dbReference type="SAM" id="MobiDB-lite"/>
    </source>
</evidence>
<dbReference type="EMBL" id="AP022557">
    <property type="protein sequence ID" value="BBW95216.1"/>
    <property type="molecule type" value="Genomic_DNA"/>
</dbReference>
<reference evidence="3" key="1">
    <citation type="journal article" date="2020" name="Microbiol. Resour. Announc.">
        <title>Complete Genome Sequence of Geobacillus sp. Strain E55-1, Isolated from Mine Geyser in Japan.</title>
        <authorList>
            <person name="Miyazaki K."/>
            <person name="Hase E."/>
            <person name="Tokito N."/>
        </authorList>
    </citation>
    <scope>NUCLEOTIDE SEQUENCE [LARGE SCALE GENOMIC DNA]</scope>
    <source>
        <strain evidence="3">E55-1</strain>
    </source>
</reference>
<gene>
    <name evidence="2" type="ORF">GsuE55_00490</name>
</gene>
<keyword evidence="3" id="KW-1185">Reference proteome</keyword>
<feature type="region of interest" description="Disordered" evidence="1">
    <location>
        <begin position="176"/>
        <end position="211"/>
    </location>
</feature>
<evidence type="ECO:0008006" key="4">
    <source>
        <dbReference type="Google" id="ProtNLM"/>
    </source>
</evidence>
<proteinExistence type="predicted"/>
<protein>
    <recommendedName>
        <fullName evidence="4">General stress protein</fullName>
    </recommendedName>
</protein>